<organism evidence="1">
    <name type="scientific">Paenibacillus ihbetae</name>
    <dbReference type="NCBI Taxonomy" id="1870820"/>
    <lineage>
        <taxon>Bacteria</taxon>
        <taxon>Bacillati</taxon>
        <taxon>Bacillota</taxon>
        <taxon>Bacilli</taxon>
        <taxon>Bacillales</taxon>
        <taxon>Paenibacillaceae</taxon>
        <taxon>Paenibacillus</taxon>
    </lineage>
</organism>
<reference evidence="1" key="1">
    <citation type="submission" date="2016-08" db="EMBL/GenBank/DDBJ databases">
        <title>Complete Genome Seqeunce of Paenibacillus sp. nov. IHBB 9852 from high altitute lake of Indian trans-Himalayas.</title>
        <authorList>
            <person name="Kiran S."/>
            <person name="Swarnkar M.K."/>
            <person name="Rana A."/>
            <person name="Tewari R."/>
            <person name="Gulati A."/>
        </authorList>
    </citation>
    <scope>NUCLEOTIDE SEQUENCE [LARGE SCALE GENOMIC DNA]</scope>
    <source>
        <strain evidence="1">IHBB 9852</strain>
    </source>
</reference>
<dbReference type="AlphaFoldDB" id="A0A1B2DVF2"/>
<accession>A0A1B2DVF2</accession>
<sequence length="74" mass="8695">MDEIFGAWEWHIFQHLQSADRMIAKASEEATMFGVPAPYRKEYIRNKIVDMIDQIAERREGEGNNKPSLWRVSV</sequence>
<dbReference type="EMBL" id="CP016809">
    <property type="protein sequence ID" value="ANY71683.1"/>
    <property type="molecule type" value="Genomic_DNA"/>
</dbReference>
<protein>
    <submittedName>
        <fullName evidence="1">Uncharacterized protein</fullName>
    </submittedName>
</protein>
<evidence type="ECO:0000313" key="1">
    <source>
        <dbReference type="EMBL" id="ANY71683.1"/>
    </source>
</evidence>
<gene>
    <name evidence="1" type="ORF">BBD41_03285</name>
</gene>
<proteinExistence type="predicted"/>
<name>A0A1B2DVF2_9BACL</name>
<dbReference type="KEGG" id="pib:BBD41_03285"/>